<organism evidence="3 4">
    <name type="scientific">Allacma fusca</name>
    <dbReference type="NCBI Taxonomy" id="39272"/>
    <lineage>
        <taxon>Eukaryota</taxon>
        <taxon>Metazoa</taxon>
        <taxon>Ecdysozoa</taxon>
        <taxon>Arthropoda</taxon>
        <taxon>Hexapoda</taxon>
        <taxon>Collembola</taxon>
        <taxon>Symphypleona</taxon>
        <taxon>Sminthuridae</taxon>
        <taxon>Allacma</taxon>
    </lineage>
</organism>
<proteinExistence type="predicted"/>
<dbReference type="EMBL" id="CAJVCH010048862">
    <property type="protein sequence ID" value="CAG7717819.1"/>
    <property type="molecule type" value="Genomic_DNA"/>
</dbReference>
<evidence type="ECO:0000313" key="4">
    <source>
        <dbReference type="Proteomes" id="UP000708208"/>
    </source>
</evidence>
<protein>
    <recommendedName>
        <fullName evidence="2">LAIKA domain-containing protein</fullName>
    </recommendedName>
</protein>
<evidence type="ECO:0000256" key="1">
    <source>
        <dbReference type="SAM" id="MobiDB-lite"/>
    </source>
</evidence>
<reference evidence="3" key="1">
    <citation type="submission" date="2021-06" db="EMBL/GenBank/DDBJ databases">
        <authorList>
            <person name="Hodson N. C."/>
            <person name="Mongue J. A."/>
            <person name="Jaron S. K."/>
        </authorList>
    </citation>
    <scope>NUCLEOTIDE SEQUENCE</scope>
</reference>
<keyword evidence="4" id="KW-1185">Reference proteome</keyword>
<gene>
    <name evidence="3" type="ORF">AFUS01_LOCUS7256</name>
</gene>
<dbReference type="Pfam" id="PF19256">
    <property type="entry name" value="LAIKA"/>
    <property type="match status" value="1"/>
</dbReference>
<accession>A0A8J2K131</accession>
<feature type="domain" description="LAIKA" evidence="2">
    <location>
        <begin position="101"/>
        <end position="134"/>
    </location>
</feature>
<dbReference type="InterPro" id="IPR045353">
    <property type="entry name" value="LAIKA"/>
</dbReference>
<sequence length="165" mass="18539">MDIEEQTSTEILSTDLAMEQSNLMEKEEDPPDSTTQDTRIQAGVVSAGSTNPGTPQITAQSNLVKKGKGAHFSGLDPKQMTGYLTVISSIYTLTRATEYQDYRLAENMKQSFEVSLCEFFNEMLQRDFVFRNMKLLESSLSKLFIQCNQIHLVLKVASTVQLKVE</sequence>
<dbReference type="Proteomes" id="UP000708208">
    <property type="component" value="Unassembled WGS sequence"/>
</dbReference>
<feature type="region of interest" description="Disordered" evidence="1">
    <location>
        <begin position="1"/>
        <end position="37"/>
    </location>
</feature>
<name>A0A8J2K131_9HEXA</name>
<evidence type="ECO:0000313" key="3">
    <source>
        <dbReference type="EMBL" id="CAG7717819.1"/>
    </source>
</evidence>
<dbReference type="AlphaFoldDB" id="A0A8J2K131"/>
<comment type="caution">
    <text evidence="3">The sequence shown here is derived from an EMBL/GenBank/DDBJ whole genome shotgun (WGS) entry which is preliminary data.</text>
</comment>
<evidence type="ECO:0000259" key="2">
    <source>
        <dbReference type="Pfam" id="PF19256"/>
    </source>
</evidence>